<dbReference type="EMBL" id="FOJB01000001">
    <property type="protein sequence ID" value="SEW31918.1"/>
    <property type="molecule type" value="Genomic_DNA"/>
</dbReference>
<dbReference type="SMART" id="SM00871">
    <property type="entry name" value="AraC_E_bind"/>
    <property type="match status" value="1"/>
</dbReference>
<dbReference type="Gene3D" id="3.20.80.10">
    <property type="entry name" value="Regulatory factor, effector binding domain"/>
    <property type="match status" value="1"/>
</dbReference>
<accession>A0A1I0QW35</accession>
<dbReference type="PANTHER" id="PTHR40055">
    <property type="entry name" value="TRANSCRIPTIONAL REGULATOR YGIV-RELATED"/>
    <property type="match status" value="1"/>
</dbReference>
<feature type="domain" description="HTH araC/xylS-type" evidence="4">
    <location>
        <begin position="8"/>
        <end position="106"/>
    </location>
</feature>
<dbReference type="Pfam" id="PF06445">
    <property type="entry name" value="GyrI-like"/>
    <property type="match status" value="1"/>
</dbReference>
<dbReference type="GO" id="GO:0043565">
    <property type="term" value="F:sequence-specific DNA binding"/>
    <property type="evidence" value="ECO:0007669"/>
    <property type="project" value="InterPro"/>
</dbReference>
<dbReference type="OrthoDB" id="9816011at2"/>
<keyword evidence="6" id="KW-1185">Reference proteome</keyword>
<dbReference type="SUPFAM" id="SSF55136">
    <property type="entry name" value="Probable bacterial effector-binding domain"/>
    <property type="match status" value="1"/>
</dbReference>
<dbReference type="PANTHER" id="PTHR40055:SF1">
    <property type="entry name" value="TRANSCRIPTIONAL REGULATOR YGIV-RELATED"/>
    <property type="match status" value="1"/>
</dbReference>
<dbReference type="InterPro" id="IPR018062">
    <property type="entry name" value="HTH_AraC-typ_CS"/>
</dbReference>
<evidence type="ECO:0000256" key="1">
    <source>
        <dbReference type="ARBA" id="ARBA00023015"/>
    </source>
</evidence>
<dbReference type="SMART" id="SM00342">
    <property type="entry name" value="HTH_ARAC"/>
    <property type="match status" value="1"/>
</dbReference>
<organism evidence="5 6">
    <name type="scientific">Aliiroseovarius sediminilitoris</name>
    <dbReference type="NCBI Taxonomy" id="1173584"/>
    <lineage>
        <taxon>Bacteria</taxon>
        <taxon>Pseudomonadati</taxon>
        <taxon>Pseudomonadota</taxon>
        <taxon>Alphaproteobacteria</taxon>
        <taxon>Rhodobacterales</taxon>
        <taxon>Paracoccaceae</taxon>
        <taxon>Aliiroseovarius</taxon>
    </lineage>
</organism>
<evidence type="ECO:0000256" key="3">
    <source>
        <dbReference type="ARBA" id="ARBA00023163"/>
    </source>
</evidence>
<keyword evidence="3" id="KW-0804">Transcription</keyword>
<gene>
    <name evidence="5" type="ORF">SAMN05444851_3028</name>
</gene>
<dbReference type="InterPro" id="IPR050908">
    <property type="entry name" value="SmbC-like"/>
</dbReference>
<evidence type="ECO:0000313" key="6">
    <source>
        <dbReference type="Proteomes" id="UP000199650"/>
    </source>
</evidence>
<keyword evidence="2" id="KW-0238">DNA-binding</keyword>
<dbReference type="PROSITE" id="PS00041">
    <property type="entry name" value="HTH_ARAC_FAMILY_1"/>
    <property type="match status" value="1"/>
</dbReference>
<dbReference type="STRING" id="1173584.SAMN05444851_3028"/>
<dbReference type="AlphaFoldDB" id="A0A1I0QW35"/>
<dbReference type="InterPro" id="IPR011256">
    <property type="entry name" value="Reg_factor_effector_dom_sf"/>
</dbReference>
<dbReference type="SUPFAM" id="SSF46689">
    <property type="entry name" value="Homeodomain-like"/>
    <property type="match status" value="2"/>
</dbReference>
<dbReference type="PROSITE" id="PS01124">
    <property type="entry name" value="HTH_ARAC_FAMILY_2"/>
    <property type="match status" value="1"/>
</dbReference>
<reference evidence="5 6" key="1">
    <citation type="submission" date="2016-10" db="EMBL/GenBank/DDBJ databases">
        <authorList>
            <person name="de Groot N.N."/>
        </authorList>
    </citation>
    <scope>NUCLEOTIDE SEQUENCE [LARGE SCALE GENOMIC DNA]</scope>
    <source>
        <strain evidence="5 6">DSM 29439</strain>
    </source>
</reference>
<sequence>MRYEDWLLRVLTYIHDNPDGDLSLDRLADVAAMSRFHWHRVFHAMTGETCAQVVRRMRLHRAAGRLVREQTAVENIAQACGYPNPRSFTQAFRASYGVSPIAFRKIGRLDAPALLQRIGDLTMHPVEIRDNPTRRLIGLSHKGAYMNIGEKFEAAAAMIGARNLWEDCGPMIGVYFDDPDAVDEKDLRSFAGAEWRGGDIPDGFETVEIRGGRTAVMTYKGPYATLKSGYDALYGGWLPTSGETPADAPCYEINLNDPRDTPPDELLTDLCMPLA</sequence>
<dbReference type="InterPro" id="IPR010499">
    <property type="entry name" value="AraC_E-bd"/>
</dbReference>
<dbReference type="RefSeq" id="WP_091431798.1">
    <property type="nucleotide sequence ID" value="NZ_FOJB01000001.1"/>
</dbReference>
<name>A0A1I0QW35_9RHOB</name>
<dbReference type="Gene3D" id="1.10.10.60">
    <property type="entry name" value="Homeodomain-like"/>
    <property type="match status" value="1"/>
</dbReference>
<dbReference type="InterPro" id="IPR018060">
    <property type="entry name" value="HTH_AraC"/>
</dbReference>
<keyword evidence="1" id="KW-0805">Transcription regulation</keyword>
<dbReference type="Pfam" id="PF12833">
    <property type="entry name" value="HTH_18"/>
    <property type="match status" value="1"/>
</dbReference>
<proteinExistence type="predicted"/>
<evidence type="ECO:0000256" key="2">
    <source>
        <dbReference type="ARBA" id="ARBA00023125"/>
    </source>
</evidence>
<evidence type="ECO:0000313" key="5">
    <source>
        <dbReference type="EMBL" id="SEW31918.1"/>
    </source>
</evidence>
<protein>
    <submittedName>
        <fullName evidence="5">Transcriptional regulator, AraC family</fullName>
    </submittedName>
</protein>
<dbReference type="Proteomes" id="UP000199650">
    <property type="component" value="Unassembled WGS sequence"/>
</dbReference>
<evidence type="ECO:0000259" key="4">
    <source>
        <dbReference type="PROSITE" id="PS01124"/>
    </source>
</evidence>
<dbReference type="GO" id="GO:0003700">
    <property type="term" value="F:DNA-binding transcription factor activity"/>
    <property type="evidence" value="ECO:0007669"/>
    <property type="project" value="InterPro"/>
</dbReference>
<dbReference type="InterPro" id="IPR029442">
    <property type="entry name" value="GyrI-like"/>
</dbReference>
<dbReference type="InterPro" id="IPR009057">
    <property type="entry name" value="Homeodomain-like_sf"/>
</dbReference>